<dbReference type="PANTHER" id="PTHR13780">
    <property type="entry name" value="AMP-ACTIVATED PROTEIN KINASE, GAMMA REGULATORY SUBUNIT"/>
    <property type="match status" value="1"/>
</dbReference>
<dbReference type="Pfam" id="PF00571">
    <property type="entry name" value="CBS"/>
    <property type="match status" value="2"/>
</dbReference>
<dbReference type="Gramene" id="EFJ07259">
    <property type="protein sequence ID" value="EFJ07259"/>
    <property type="gene ID" value="SELMODRAFT_161836"/>
</dbReference>
<protein>
    <recommendedName>
        <fullName evidence="6">CBS domain-containing protein</fullName>
    </recommendedName>
</protein>
<feature type="compositionally biased region" description="Polar residues" evidence="5">
    <location>
        <begin position="114"/>
        <end position="124"/>
    </location>
</feature>
<dbReference type="CDD" id="cd02859">
    <property type="entry name" value="E_set_AMPKbeta_like_N"/>
    <property type="match status" value="1"/>
</dbReference>
<keyword evidence="3 4" id="KW-0129">CBS domain</keyword>
<evidence type="ECO:0000259" key="6">
    <source>
        <dbReference type="PROSITE" id="PS51371"/>
    </source>
</evidence>
<dbReference type="Gene3D" id="2.60.40.10">
    <property type="entry name" value="Immunoglobulins"/>
    <property type="match status" value="1"/>
</dbReference>
<gene>
    <name evidence="7" type="ORF">SELMODRAFT_161836</name>
</gene>
<dbReference type="eggNOG" id="KOG1764">
    <property type="taxonomic scope" value="Eukaryota"/>
</dbReference>
<feature type="domain" description="CBS" evidence="6">
    <location>
        <begin position="166"/>
        <end position="228"/>
    </location>
</feature>
<name>D8T7U4_SELML</name>
<evidence type="ECO:0000256" key="2">
    <source>
        <dbReference type="ARBA" id="ARBA00022737"/>
    </source>
</evidence>
<evidence type="ECO:0000256" key="1">
    <source>
        <dbReference type="ARBA" id="ARBA00006750"/>
    </source>
</evidence>
<dbReference type="HOGENOM" id="CLU_021740_7_1_1"/>
<dbReference type="PROSITE" id="PS51371">
    <property type="entry name" value="CBS"/>
    <property type="match status" value="2"/>
</dbReference>
<proteinExistence type="inferred from homology"/>
<evidence type="ECO:0000256" key="4">
    <source>
        <dbReference type="PROSITE-ProRule" id="PRU00703"/>
    </source>
</evidence>
<dbReference type="InParanoid" id="D8T7U4"/>
<dbReference type="InterPro" id="IPR014756">
    <property type="entry name" value="Ig_E-set"/>
</dbReference>
<feature type="region of interest" description="Disordered" evidence="5">
    <location>
        <begin position="102"/>
        <end position="126"/>
    </location>
</feature>
<dbReference type="PANTHER" id="PTHR13780:SF35">
    <property type="entry name" value="LD22662P"/>
    <property type="match status" value="1"/>
</dbReference>
<keyword evidence="8" id="KW-1185">Reference proteome</keyword>
<dbReference type="eggNOG" id="KOG1616">
    <property type="taxonomic scope" value="Eukaryota"/>
</dbReference>
<evidence type="ECO:0000313" key="7">
    <source>
        <dbReference type="EMBL" id="EFJ07259.1"/>
    </source>
</evidence>
<dbReference type="FunCoup" id="D8T7U4">
    <property type="interactions" value="4246"/>
</dbReference>
<dbReference type="OrthoDB" id="531008at2759"/>
<evidence type="ECO:0000313" key="8">
    <source>
        <dbReference type="Proteomes" id="UP000001514"/>
    </source>
</evidence>
<dbReference type="Proteomes" id="UP000001514">
    <property type="component" value="Unassembled WGS sequence"/>
</dbReference>
<evidence type="ECO:0000256" key="5">
    <source>
        <dbReference type="SAM" id="MobiDB-lite"/>
    </source>
</evidence>
<dbReference type="STRING" id="88036.D8T7U4"/>
<dbReference type="InterPro" id="IPR013783">
    <property type="entry name" value="Ig-like_fold"/>
</dbReference>
<dbReference type="InterPro" id="IPR032640">
    <property type="entry name" value="AMPK1_CBM"/>
</dbReference>
<comment type="similarity">
    <text evidence="1">Belongs to the 5'-AMP-activated protein kinase gamma subunit family.</text>
</comment>
<dbReference type="GO" id="GO:0042149">
    <property type="term" value="P:cellular response to glucose starvation"/>
    <property type="evidence" value="ECO:0000318"/>
    <property type="project" value="GO_Central"/>
</dbReference>
<dbReference type="EMBL" id="GL377687">
    <property type="protein sequence ID" value="EFJ07259.1"/>
    <property type="molecule type" value="Genomic_DNA"/>
</dbReference>
<sequence>MSREGIACKSRNLALVPTTFIWPHGGAQVLLCGSFTSWLTTLPMTPLENCPTVFQGTFNLPVGYHEYKFIVDGQWRWDHQGPVAHDLHGNVNNCVTVKIPELASSPNGDGGTSGSNMDVDQNSGHHMIDLQDGHQQPRPQAISAGEVETSKQRLAEFLLNHTAYELIPESGKVIVLDVMLPVKQAFHILYEQGLTVAPLWDSERQQFVGMLSASDFIIILRQLGNLGSMLSEEELDTHTIAVWKDEKSTFFRVRRQRHLISVGPDDSLRQLTDKLLMNEVATLPVLTHAAQDGFVPQVLHLATLSDILKCMLRHFRHVPSWLPLLLQPLYALPLGTWSPEVGGANCRPLAMLRASAPLSAAFSLLLQANVSALPILDDNGSLIDVYTRSDITSLARDRAYATVHLHEITVGQALQMGQDNNRTGGSSVGTRCHMCLRSHTLRDVIERLATPGVRRVICVEAGSRHVEGIISLRDVFRFLTS</sequence>
<dbReference type="InterPro" id="IPR050511">
    <property type="entry name" value="AMPK_gamma/SDS23_families"/>
</dbReference>
<dbReference type="Gene3D" id="3.10.580.10">
    <property type="entry name" value="CBS-domain"/>
    <property type="match status" value="2"/>
</dbReference>
<dbReference type="AlphaFoldDB" id="D8T7U4"/>
<reference evidence="7 8" key="1">
    <citation type="journal article" date="2011" name="Science">
        <title>The Selaginella genome identifies genetic changes associated with the evolution of vascular plants.</title>
        <authorList>
            <person name="Banks J.A."/>
            <person name="Nishiyama T."/>
            <person name="Hasebe M."/>
            <person name="Bowman J.L."/>
            <person name="Gribskov M."/>
            <person name="dePamphilis C."/>
            <person name="Albert V.A."/>
            <person name="Aono N."/>
            <person name="Aoyama T."/>
            <person name="Ambrose B.A."/>
            <person name="Ashton N.W."/>
            <person name="Axtell M.J."/>
            <person name="Barker E."/>
            <person name="Barker M.S."/>
            <person name="Bennetzen J.L."/>
            <person name="Bonawitz N.D."/>
            <person name="Chapple C."/>
            <person name="Cheng C."/>
            <person name="Correa L.G."/>
            <person name="Dacre M."/>
            <person name="DeBarry J."/>
            <person name="Dreyer I."/>
            <person name="Elias M."/>
            <person name="Engstrom E.M."/>
            <person name="Estelle M."/>
            <person name="Feng L."/>
            <person name="Finet C."/>
            <person name="Floyd S.K."/>
            <person name="Frommer W.B."/>
            <person name="Fujita T."/>
            <person name="Gramzow L."/>
            <person name="Gutensohn M."/>
            <person name="Harholt J."/>
            <person name="Hattori M."/>
            <person name="Heyl A."/>
            <person name="Hirai T."/>
            <person name="Hiwatashi Y."/>
            <person name="Ishikawa M."/>
            <person name="Iwata M."/>
            <person name="Karol K.G."/>
            <person name="Koehler B."/>
            <person name="Kolukisaoglu U."/>
            <person name="Kubo M."/>
            <person name="Kurata T."/>
            <person name="Lalonde S."/>
            <person name="Li K."/>
            <person name="Li Y."/>
            <person name="Litt A."/>
            <person name="Lyons E."/>
            <person name="Manning G."/>
            <person name="Maruyama T."/>
            <person name="Michael T.P."/>
            <person name="Mikami K."/>
            <person name="Miyazaki S."/>
            <person name="Morinaga S."/>
            <person name="Murata T."/>
            <person name="Mueller-Roeber B."/>
            <person name="Nelson D.R."/>
            <person name="Obara M."/>
            <person name="Oguri Y."/>
            <person name="Olmstead R.G."/>
            <person name="Onodera N."/>
            <person name="Petersen B.L."/>
            <person name="Pils B."/>
            <person name="Prigge M."/>
            <person name="Rensing S.A."/>
            <person name="Riano-Pachon D.M."/>
            <person name="Roberts A.W."/>
            <person name="Sato Y."/>
            <person name="Scheller H.V."/>
            <person name="Schulz B."/>
            <person name="Schulz C."/>
            <person name="Shakirov E.V."/>
            <person name="Shibagaki N."/>
            <person name="Shinohara N."/>
            <person name="Shippen D.E."/>
            <person name="Soerensen I."/>
            <person name="Sotooka R."/>
            <person name="Sugimoto N."/>
            <person name="Sugita M."/>
            <person name="Sumikawa N."/>
            <person name="Tanurdzic M."/>
            <person name="Theissen G."/>
            <person name="Ulvskov P."/>
            <person name="Wakazuki S."/>
            <person name="Weng J.K."/>
            <person name="Willats W.W."/>
            <person name="Wipf D."/>
            <person name="Wolf P.G."/>
            <person name="Yang L."/>
            <person name="Zimmer A.D."/>
            <person name="Zhu Q."/>
            <person name="Mitros T."/>
            <person name="Hellsten U."/>
            <person name="Loque D."/>
            <person name="Otillar R."/>
            <person name="Salamov A."/>
            <person name="Schmutz J."/>
            <person name="Shapiro H."/>
            <person name="Lindquist E."/>
            <person name="Lucas S."/>
            <person name="Rokhsar D."/>
            <person name="Grigoriev I.V."/>
        </authorList>
    </citation>
    <scope>NUCLEOTIDE SEQUENCE [LARGE SCALE GENOMIC DNA]</scope>
</reference>
<dbReference type="OMA" id="TASIHPF"/>
<organism evidence="8">
    <name type="scientific">Selaginella moellendorffii</name>
    <name type="common">Spikemoss</name>
    <dbReference type="NCBI Taxonomy" id="88036"/>
    <lineage>
        <taxon>Eukaryota</taxon>
        <taxon>Viridiplantae</taxon>
        <taxon>Streptophyta</taxon>
        <taxon>Embryophyta</taxon>
        <taxon>Tracheophyta</taxon>
        <taxon>Lycopodiopsida</taxon>
        <taxon>Selaginellales</taxon>
        <taxon>Selaginellaceae</taxon>
        <taxon>Selaginella</taxon>
    </lineage>
</organism>
<dbReference type="InterPro" id="IPR046342">
    <property type="entry name" value="CBS_dom_sf"/>
</dbReference>
<dbReference type="SUPFAM" id="SSF81296">
    <property type="entry name" value="E set domains"/>
    <property type="match status" value="1"/>
</dbReference>
<dbReference type="GO" id="GO:0045722">
    <property type="term" value="P:positive regulation of gluconeogenesis"/>
    <property type="evidence" value="ECO:0000318"/>
    <property type="project" value="GO_Central"/>
</dbReference>
<dbReference type="SMART" id="SM00116">
    <property type="entry name" value="CBS"/>
    <property type="match status" value="4"/>
</dbReference>
<dbReference type="GO" id="GO:0043609">
    <property type="term" value="P:regulation of carbon utilization"/>
    <property type="evidence" value="ECO:0000318"/>
    <property type="project" value="GO_Central"/>
</dbReference>
<dbReference type="SUPFAM" id="SSF54631">
    <property type="entry name" value="CBS-domain pair"/>
    <property type="match status" value="2"/>
</dbReference>
<dbReference type="GO" id="GO:0009507">
    <property type="term" value="C:chloroplast"/>
    <property type="evidence" value="ECO:0007669"/>
    <property type="project" value="UniProtKB-ARBA"/>
</dbReference>
<dbReference type="Pfam" id="PF16561">
    <property type="entry name" value="AMPK1_CBM"/>
    <property type="match status" value="1"/>
</dbReference>
<dbReference type="GO" id="GO:0006110">
    <property type="term" value="P:regulation of glycolytic process"/>
    <property type="evidence" value="ECO:0000318"/>
    <property type="project" value="GO_Central"/>
</dbReference>
<evidence type="ECO:0000256" key="3">
    <source>
        <dbReference type="ARBA" id="ARBA00023122"/>
    </source>
</evidence>
<dbReference type="InterPro" id="IPR000644">
    <property type="entry name" value="CBS_dom"/>
</dbReference>
<feature type="domain" description="CBS" evidence="6">
    <location>
        <begin position="345"/>
        <end position="402"/>
    </location>
</feature>
<dbReference type="KEGG" id="smo:SELMODRAFT_161836"/>
<keyword evidence="2" id="KW-0677">Repeat</keyword>
<accession>D8T7U4</accession>